<reference evidence="2 3" key="1">
    <citation type="submission" date="2024-02" db="EMBL/GenBank/DDBJ databases">
        <title>Chromosome-scale genome assembly of the rough periwinkle Littorina saxatilis.</title>
        <authorList>
            <person name="De Jode A."/>
            <person name="Faria R."/>
            <person name="Formenti G."/>
            <person name="Sims Y."/>
            <person name="Smith T.P."/>
            <person name="Tracey A."/>
            <person name="Wood J.M.D."/>
            <person name="Zagrodzka Z.B."/>
            <person name="Johannesson K."/>
            <person name="Butlin R.K."/>
            <person name="Leder E.H."/>
        </authorList>
    </citation>
    <scope>NUCLEOTIDE SEQUENCE [LARGE SCALE GENOMIC DNA]</scope>
    <source>
        <strain evidence="2">Snail1</strain>
        <tissue evidence="2">Muscle</tissue>
    </source>
</reference>
<proteinExistence type="predicted"/>
<dbReference type="AlphaFoldDB" id="A0AAN9GHF2"/>
<organism evidence="2 3">
    <name type="scientific">Littorina saxatilis</name>
    <dbReference type="NCBI Taxonomy" id="31220"/>
    <lineage>
        <taxon>Eukaryota</taxon>
        <taxon>Metazoa</taxon>
        <taxon>Spiralia</taxon>
        <taxon>Lophotrochozoa</taxon>
        <taxon>Mollusca</taxon>
        <taxon>Gastropoda</taxon>
        <taxon>Caenogastropoda</taxon>
        <taxon>Littorinimorpha</taxon>
        <taxon>Littorinoidea</taxon>
        <taxon>Littorinidae</taxon>
        <taxon>Littorina</taxon>
    </lineage>
</organism>
<protein>
    <recommendedName>
        <fullName evidence="1">C-type lectin domain-containing protein</fullName>
    </recommendedName>
</protein>
<feature type="domain" description="C-type lectin" evidence="1">
    <location>
        <begin position="89"/>
        <end position="237"/>
    </location>
</feature>
<name>A0AAN9GHF2_9CAEN</name>
<sequence length="243" mass="27788">MIKCQSTTVWRSSAAFNDLVATEAEMTSPVVVKNALECGRKCEEREDCNSVFHDTGNNQCWPQRSVFMSANDTTPRTGFRYYRIASVSCPLEAGYVVHRRSGACFRPVEDPDTWLEAREKCVEQNETLAVLDPVEKLDFLINFFRTNPKVYVRNRDPFMIGASRPLDKWNTPFPSSGPDHVWLTDQTVNMEDTAPYWRNNNPDNAKNVSNILALRPAHDFKLDDVLPDSNRRRYVCERAVSDG</sequence>
<accession>A0AAN9GHF2</accession>
<dbReference type="SMART" id="SM00034">
    <property type="entry name" value="CLECT"/>
    <property type="match status" value="1"/>
</dbReference>
<dbReference type="Proteomes" id="UP001374579">
    <property type="component" value="Unassembled WGS sequence"/>
</dbReference>
<dbReference type="SUPFAM" id="SSF56436">
    <property type="entry name" value="C-type lectin-like"/>
    <property type="match status" value="1"/>
</dbReference>
<comment type="caution">
    <text evidence="2">The sequence shown here is derived from an EMBL/GenBank/DDBJ whole genome shotgun (WGS) entry which is preliminary data.</text>
</comment>
<dbReference type="Gene3D" id="3.10.100.10">
    <property type="entry name" value="Mannose-Binding Protein A, subunit A"/>
    <property type="match status" value="1"/>
</dbReference>
<dbReference type="InterPro" id="IPR001304">
    <property type="entry name" value="C-type_lectin-like"/>
</dbReference>
<dbReference type="InterPro" id="IPR016187">
    <property type="entry name" value="CTDL_fold"/>
</dbReference>
<dbReference type="EMBL" id="JBAMIC010000004">
    <property type="protein sequence ID" value="KAK7108004.1"/>
    <property type="molecule type" value="Genomic_DNA"/>
</dbReference>
<gene>
    <name evidence="2" type="ORF">V1264_015810</name>
</gene>
<dbReference type="InterPro" id="IPR016186">
    <property type="entry name" value="C-type_lectin-like/link_sf"/>
</dbReference>
<dbReference type="InterPro" id="IPR003609">
    <property type="entry name" value="Pan_app"/>
</dbReference>
<evidence type="ECO:0000259" key="1">
    <source>
        <dbReference type="SMART" id="SM00034"/>
    </source>
</evidence>
<evidence type="ECO:0000313" key="2">
    <source>
        <dbReference type="EMBL" id="KAK7108004.1"/>
    </source>
</evidence>
<evidence type="ECO:0000313" key="3">
    <source>
        <dbReference type="Proteomes" id="UP001374579"/>
    </source>
</evidence>
<dbReference type="CDD" id="cd00037">
    <property type="entry name" value="CLECT"/>
    <property type="match status" value="1"/>
</dbReference>
<dbReference type="Pfam" id="PF00024">
    <property type="entry name" value="PAN_1"/>
    <property type="match status" value="1"/>
</dbReference>
<keyword evidence="3" id="KW-1185">Reference proteome</keyword>